<dbReference type="Pfam" id="PF00351">
    <property type="entry name" value="Biopterin_H"/>
    <property type="match status" value="1"/>
</dbReference>
<evidence type="ECO:0000313" key="3">
    <source>
        <dbReference type="WBParaSite" id="SPAL_0000074525.1"/>
    </source>
</evidence>
<dbReference type="PROSITE" id="PS51410">
    <property type="entry name" value="BH4_AAA_HYDROXYL_2"/>
    <property type="match status" value="1"/>
</dbReference>
<evidence type="ECO:0000313" key="2">
    <source>
        <dbReference type="Proteomes" id="UP000046392"/>
    </source>
</evidence>
<protein>
    <submittedName>
        <fullName evidence="3">BH4_AAA_HYDROXYL_2 domain-containing protein</fullName>
    </submittedName>
</protein>
<reference evidence="3" key="1">
    <citation type="submission" date="2017-02" db="UniProtKB">
        <authorList>
            <consortium name="WormBaseParasite"/>
        </authorList>
    </citation>
    <scope>IDENTIFICATION</scope>
</reference>
<accession>A0A0N5B3U4</accession>
<evidence type="ECO:0000259" key="1">
    <source>
        <dbReference type="PROSITE" id="PS51410"/>
    </source>
</evidence>
<organism evidence="2 3">
    <name type="scientific">Strongyloides papillosus</name>
    <name type="common">Intestinal threadworm</name>
    <dbReference type="NCBI Taxonomy" id="174720"/>
    <lineage>
        <taxon>Eukaryota</taxon>
        <taxon>Metazoa</taxon>
        <taxon>Ecdysozoa</taxon>
        <taxon>Nematoda</taxon>
        <taxon>Chromadorea</taxon>
        <taxon>Rhabditida</taxon>
        <taxon>Tylenchina</taxon>
        <taxon>Panagrolaimomorpha</taxon>
        <taxon>Strongyloidoidea</taxon>
        <taxon>Strongyloididae</taxon>
        <taxon>Strongyloides</taxon>
    </lineage>
</organism>
<sequence length="32" mass="3932">LLERHCGYSEKNIPQLEDINKFLKCQLIFFKY</sequence>
<dbReference type="InterPro" id="IPR036951">
    <property type="entry name" value="ArAA_hydroxylase_sf"/>
</dbReference>
<dbReference type="AlphaFoldDB" id="A0A0N5B3U4"/>
<dbReference type="InterPro" id="IPR036329">
    <property type="entry name" value="Aro-AA_hydroxylase_C_sf"/>
</dbReference>
<proteinExistence type="predicted"/>
<dbReference type="SUPFAM" id="SSF56534">
    <property type="entry name" value="Aromatic aminoacid monoxygenases, catalytic and oligomerization domains"/>
    <property type="match status" value="1"/>
</dbReference>
<dbReference type="GO" id="GO:0005506">
    <property type="term" value="F:iron ion binding"/>
    <property type="evidence" value="ECO:0007669"/>
    <property type="project" value="InterPro"/>
</dbReference>
<dbReference type="WBParaSite" id="SPAL_0000074525.1">
    <property type="protein sequence ID" value="SPAL_0000074525.1"/>
    <property type="gene ID" value="SPAL_0000074525"/>
</dbReference>
<dbReference type="InterPro" id="IPR019774">
    <property type="entry name" value="Aromatic-AA_hydroxylase_C"/>
</dbReference>
<dbReference type="Gene3D" id="1.10.800.10">
    <property type="entry name" value="Aromatic amino acid hydroxylase"/>
    <property type="match status" value="1"/>
</dbReference>
<keyword evidence="2" id="KW-1185">Reference proteome</keyword>
<name>A0A0N5B3U4_STREA</name>
<dbReference type="STRING" id="174720.A0A0N5B3U4"/>
<dbReference type="GO" id="GO:0009072">
    <property type="term" value="P:aromatic amino acid metabolic process"/>
    <property type="evidence" value="ECO:0007669"/>
    <property type="project" value="InterPro"/>
</dbReference>
<dbReference type="GO" id="GO:0016714">
    <property type="term" value="F:oxidoreductase activity, acting on paired donors, with incorporation or reduction of molecular oxygen, reduced pteridine as one donor, and incorporation of one atom of oxygen"/>
    <property type="evidence" value="ECO:0007669"/>
    <property type="project" value="InterPro"/>
</dbReference>
<dbReference type="Proteomes" id="UP000046392">
    <property type="component" value="Unplaced"/>
</dbReference>
<feature type="domain" description="Biopterin-dependent aromatic amino acid hydroxylase family profile" evidence="1">
    <location>
        <begin position="1"/>
        <end position="32"/>
    </location>
</feature>